<evidence type="ECO:0000313" key="1">
    <source>
        <dbReference type="EMBL" id="KAF7832881.1"/>
    </source>
</evidence>
<dbReference type="Proteomes" id="UP000634136">
    <property type="component" value="Unassembled WGS sequence"/>
</dbReference>
<evidence type="ECO:0000313" key="2">
    <source>
        <dbReference type="Proteomes" id="UP000634136"/>
    </source>
</evidence>
<comment type="caution">
    <text evidence="1">The sequence shown here is derived from an EMBL/GenBank/DDBJ whole genome shotgun (WGS) entry which is preliminary data.</text>
</comment>
<keyword evidence="2" id="KW-1185">Reference proteome</keyword>
<dbReference type="EMBL" id="JAAIUW010000005">
    <property type="protein sequence ID" value="KAF7832881.1"/>
    <property type="molecule type" value="Genomic_DNA"/>
</dbReference>
<proteinExistence type="predicted"/>
<dbReference type="AlphaFoldDB" id="A0A834WUV0"/>
<gene>
    <name evidence="1" type="ORF">G2W53_015214</name>
</gene>
<organism evidence="1 2">
    <name type="scientific">Senna tora</name>
    <dbReference type="NCBI Taxonomy" id="362788"/>
    <lineage>
        <taxon>Eukaryota</taxon>
        <taxon>Viridiplantae</taxon>
        <taxon>Streptophyta</taxon>
        <taxon>Embryophyta</taxon>
        <taxon>Tracheophyta</taxon>
        <taxon>Spermatophyta</taxon>
        <taxon>Magnoliopsida</taxon>
        <taxon>eudicotyledons</taxon>
        <taxon>Gunneridae</taxon>
        <taxon>Pentapetalae</taxon>
        <taxon>rosids</taxon>
        <taxon>fabids</taxon>
        <taxon>Fabales</taxon>
        <taxon>Fabaceae</taxon>
        <taxon>Caesalpinioideae</taxon>
        <taxon>Cassia clade</taxon>
        <taxon>Senna</taxon>
    </lineage>
</organism>
<accession>A0A834WUV0</accession>
<reference evidence="1" key="1">
    <citation type="submission" date="2020-09" db="EMBL/GenBank/DDBJ databases">
        <title>Genome-Enabled Discovery of Anthraquinone Biosynthesis in Senna tora.</title>
        <authorList>
            <person name="Kang S.-H."/>
            <person name="Pandey R.P."/>
            <person name="Lee C.-M."/>
            <person name="Sim J.-S."/>
            <person name="Jeong J.-T."/>
            <person name="Choi B.-S."/>
            <person name="Jung M."/>
            <person name="Ginzburg D."/>
            <person name="Zhao K."/>
            <person name="Won S.Y."/>
            <person name="Oh T.-J."/>
            <person name="Yu Y."/>
            <person name="Kim N.-H."/>
            <person name="Lee O.R."/>
            <person name="Lee T.-H."/>
            <person name="Bashyal P."/>
            <person name="Kim T.-S."/>
            <person name="Lee W.-H."/>
            <person name="Kawkins C."/>
            <person name="Kim C.-K."/>
            <person name="Kim J.S."/>
            <person name="Ahn B.O."/>
            <person name="Rhee S.Y."/>
            <person name="Sohng J.K."/>
        </authorList>
    </citation>
    <scope>NUCLEOTIDE SEQUENCE</scope>
    <source>
        <tissue evidence="1">Leaf</tissue>
    </source>
</reference>
<sequence length="212" mass="23200">MKHESTLFSSSSSPAANLLFDCSSGQSQHRSLHRSLLAEIEIESSAKPWSDSAAEPWFCSGSAAARTSRTMVLQWFLLKSWIIVKPSAEAEPGQNHGLVLQQPWFCSRTIYDVLLVLLQSHGFGSAAEPWSSSAVAAMVLPQNHGSGSAAAAMVLLQNHGLVQLQKMKLYEEGTRHLWIHNTAPLRCLTQNIAKSAMVLQQNHGCRTMVSAF</sequence>
<protein>
    <submittedName>
        <fullName evidence="1">GDSL esterase/lipase</fullName>
    </submittedName>
</protein>
<name>A0A834WUV0_9FABA</name>